<feature type="compositionally biased region" description="Polar residues" evidence="1">
    <location>
        <begin position="19"/>
        <end position="45"/>
    </location>
</feature>
<accession>A0A9D4BRZ6</accession>
<evidence type="ECO:0000256" key="1">
    <source>
        <dbReference type="SAM" id="MobiDB-lite"/>
    </source>
</evidence>
<protein>
    <submittedName>
        <fullName evidence="2">Uncharacterized protein</fullName>
    </submittedName>
</protein>
<dbReference type="Proteomes" id="UP000828390">
    <property type="component" value="Unassembled WGS sequence"/>
</dbReference>
<reference evidence="2" key="2">
    <citation type="submission" date="2020-11" db="EMBL/GenBank/DDBJ databases">
        <authorList>
            <person name="McCartney M.A."/>
            <person name="Auch B."/>
            <person name="Kono T."/>
            <person name="Mallez S."/>
            <person name="Becker A."/>
            <person name="Gohl D.M."/>
            <person name="Silverstein K.A.T."/>
            <person name="Koren S."/>
            <person name="Bechman K.B."/>
            <person name="Herman A."/>
            <person name="Abrahante J.E."/>
            <person name="Garbe J."/>
        </authorList>
    </citation>
    <scope>NUCLEOTIDE SEQUENCE</scope>
    <source>
        <strain evidence="2">Duluth1</strain>
        <tissue evidence="2">Whole animal</tissue>
    </source>
</reference>
<feature type="region of interest" description="Disordered" evidence="1">
    <location>
        <begin position="19"/>
        <end position="58"/>
    </location>
</feature>
<dbReference type="AlphaFoldDB" id="A0A9D4BRZ6"/>
<name>A0A9D4BRZ6_DREPO</name>
<gene>
    <name evidence="2" type="ORF">DPMN_078233</name>
</gene>
<keyword evidence="3" id="KW-1185">Reference proteome</keyword>
<evidence type="ECO:0000313" key="3">
    <source>
        <dbReference type="Proteomes" id="UP000828390"/>
    </source>
</evidence>
<organism evidence="2 3">
    <name type="scientific">Dreissena polymorpha</name>
    <name type="common">Zebra mussel</name>
    <name type="synonym">Mytilus polymorpha</name>
    <dbReference type="NCBI Taxonomy" id="45954"/>
    <lineage>
        <taxon>Eukaryota</taxon>
        <taxon>Metazoa</taxon>
        <taxon>Spiralia</taxon>
        <taxon>Lophotrochozoa</taxon>
        <taxon>Mollusca</taxon>
        <taxon>Bivalvia</taxon>
        <taxon>Autobranchia</taxon>
        <taxon>Heteroconchia</taxon>
        <taxon>Euheterodonta</taxon>
        <taxon>Imparidentia</taxon>
        <taxon>Neoheterodontei</taxon>
        <taxon>Myida</taxon>
        <taxon>Dreissenoidea</taxon>
        <taxon>Dreissenidae</taxon>
        <taxon>Dreissena</taxon>
    </lineage>
</organism>
<proteinExistence type="predicted"/>
<dbReference type="EMBL" id="JAIWYP010000015">
    <property type="protein sequence ID" value="KAH3703202.1"/>
    <property type="molecule type" value="Genomic_DNA"/>
</dbReference>
<reference evidence="2" key="1">
    <citation type="journal article" date="2019" name="bioRxiv">
        <title>The Genome of the Zebra Mussel, Dreissena polymorpha: A Resource for Invasive Species Research.</title>
        <authorList>
            <person name="McCartney M.A."/>
            <person name="Auch B."/>
            <person name="Kono T."/>
            <person name="Mallez S."/>
            <person name="Zhang Y."/>
            <person name="Obille A."/>
            <person name="Becker A."/>
            <person name="Abrahante J.E."/>
            <person name="Garbe J."/>
            <person name="Badalamenti J.P."/>
            <person name="Herman A."/>
            <person name="Mangelson H."/>
            <person name="Liachko I."/>
            <person name="Sullivan S."/>
            <person name="Sone E.D."/>
            <person name="Koren S."/>
            <person name="Silverstein K.A.T."/>
            <person name="Beckman K.B."/>
            <person name="Gohl D.M."/>
        </authorList>
    </citation>
    <scope>NUCLEOTIDE SEQUENCE</scope>
    <source>
        <strain evidence="2">Duluth1</strain>
        <tissue evidence="2">Whole animal</tissue>
    </source>
</reference>
<evidence type="ECO:0000313" key="2">
    <source>
        <dbReference type="EMBL" id="KAH3703202.1"/>
    </source>
</evidence>
<comment type="caution">
    <text evidence="2">The sequence shown here is derived from an EMBL/GenBank/DDBJ whole genome shotgun (WGS) entry which is preliminary data.</text>
</comment>
<sequence length="58" mass="6431">MGSHLDSFYKHNTLDASTMWPTIRNSDGTSFHTTNALVLSPNSTDSETHRKLSNSAIH</sequence>